<evidence type="ECO:0000259" key="3">
    <source>
        <dbReference type="Pfam" id="PF13439"/>
    </source>
</evidence>
<reference evidence="4" key="1">
    <citation type="journal article" date="2014" name="Int. J. Syst. Evol. Microbiol.">
        <title>Complete genome sequence of Corynebacterium casei LMG S-19264T (=DSM 44701T), isolated from a smear-ripened cheese.</title>
        <authorList>
            <consortium name="US DOE Joint Genome Institute (JGI-PGF)"/>
            <person name="Walter F."/>
            <person name="Albersmeier A."/>
            <person name="Kalinowski J."/>
            <person name="Ruckert C."/>
        </authorList>
    </citation>
    <scope>NUCLEOTIDE SEQUENCE</scope>
    <source>
        <strain evidence="4">CGMCC 4.7430</strain>
    </source>
</reference>
<dbReference type="Pfam" id="PF13439">
    <property type="entry name" value="Glyco_transf_4"/>
    <property type="match status" value="1"/>
</dbReference>
<keyword evidence="5" id="KW-1185">Reference proteome</keyword>
<dbReference type="GO" id="GO:0016757">
    <property type="term" value="F:glycosyltransferase activity"/>
    <property type="evidence" value="ECO:0007669"/>
    <property type="project" value="UniProtKB-KW"/>
</dbReference>
<keyword evidence="1" id="KW-0328">Glycosyltransferase</keyword>
<feature type="domain" description="Glycosyltransferase subfamily 4-like N-terminal" evidence="3">
    <location>
        <begin position="35"/>
        <end position="152"/>
    </location>
</feature>
<sequence>MKPVIHSLAPTGHTGGRVYLRMLQQLTSEEITWRTVPDFKRSDRTRRWRTMRHLSTIAPHIRALHDAPGAFVWDDLSLLLFAPSMRARTIFVFHHYEPLQHDSAPIQAQLWQQLFSVLPQCAAVVCVAPYWARFLQARGVDKVHVVYNSVDMTEIDHVRSLDKTECRAAYGLPPDGVLVYAGKAVHGKGTDLITTAADQDRRLHVITTGSNTIGRTGPHFNLPRQQYLRLLHACDVGVFTPQIAEGWSRCAAEALLIGLPCLIQPIAGLGDLARLTGQPAPDLHHLAHQLHERAAAPPADMKLVYDALARYDLNYFQQAWNAVLATVT</sequence>
<dbReference type="Proteomes" id="UP000660745">
    <property type="component" value="Unassembled WGS sequence"/>
</dbReference>
<reference evidence="4" key="2">
    <citation type="submission" date="2020-09" db="EMBL/GenBank/DDBJ databases">
        <authorList>
            <person name="Sun Q."/>
            <person name="Zhou Y."/>
        </authorList>
    </citation>
    <scope>NUCLEOTIDE SEQUENCE</scope>
    <source>
        <strain evidence="4">CGMCC 4.7430</strain>
    </source>
</reference>
<accession>A0A918AB39</accession>
<organism evidence="4 5">
    <name type="scientific">Nonomuraea glycinis</name>
    <dbReference type="NCBI Taxonomy" id="2047744"/>
    <lineage>
        <taxon>Bacteria</taxon>
        <taxon>Bacillati</taxon>
        <taxon>Actinomycetota</taxon>
        <taxon>Actinomycetes</taxon>
        <taxon>Streptosporangiales</taxon>
        <taxon>Streptosporangiaceae</taxon>
        <taxon>Nonomuraea</taxon>
    </lineage>
</organism>
<comment type="caution">
    <text evidence="4">The sequence shown here is derived from an EMBL/GenBank/DDBJ whole genome shotgun (WGS) entry which is preliminary data.</text>
</comment>
<dbReference type="EMBL" id="BMNK01000015">
    <property type="protein sequence ID" value="GGP14183.1"/>
    <property type="molecule type" value="Genomic_DNA"/>
</dbReference>
<evidence type="ECO:0000313" key="4">
    <source>
        <dbReference type="EMBL" id="GGP14183.1"/>
    </source>
</evidence>
<evidence type="ECO:0000256" key="2">
    <source>
        <dbReference type="ARBA" id="ARBA00022679"/>
    </source>
</evidence>
<dbReference type="InterPro" id="IPR028098">
    <property type="entry name" value="Glyco_trans_4-like_N"/>
</dbReference>
<dbReference type="RefSeq" id="WP_189142937.1">
    <property type="nucleotide sequence ID" value="NZ_BMNK01000015.1"/>
</dbReference>
<evidence type="ECO:0000313" key="5">
    <source>
        <dbReference type="Proteomes" id="UP000660745"/>
    </source>
</evidence>
<dbReference type="Gene3D" id="3.40.50.2000">
    <property type="entry name" value="Glycogen Phosphorylase B"/>
    <property type="match status" value="2"/>
</dbReference>
<protein>
    <recommendedName>
        <fullName evidence="3">Glycosyltransferase subfamily 4-like N-terminal domain-containing protein</fullName>
    </recommendedName>
</protein>
<keyword evidence="2" id="KW-0808">Transferase</keyword>
<proteinExistence type="predicted"/>
<dbReference type="AlphaFoldDB" id="A0A918AB39"/>
<dbReference type="SUPFAM" id="SSF53756">
    <property type="entry name" value="UDP-Glycosyltransferase/glycogen phosphorylase"/>
    <property type="match status" value="1"/>
</dbReference>
<evidence type="ECO:0000256" key="1">
    <source>
        <dbReference type="ARBA" id="ARBA00022676"/>
    </source>
</evidence>
<gene>
    <name evidence="4" type="ORF">GCM10012278_68960</name>
</gene>
<name>A0A918AB39_9ACTN</name>